<dbReference type="Gene3D" id="3.40.50.2020">
    <property type="match status" value="1"/>
</dbReference>
<evidence type="ECO:0000313" key="4">
    <source>
        <dbReference type="Proteomes" id="UP000179164"/>
    </source>
</evidence>
<dbReference type="PANTHER" id="PTHR19278">
    <property type="entry name" value="OROTATE PHOSPHORIBOSYLTRANSFERASE"/>
    <property type="match status" value="1"/>
</dbReference>
<comment type="caution">
    <text evidence="3">The sequence shown here is derived from an EMBL/GenBank/DDBJ whole genome shotgun (WGS) entry which is preliminary data.</text>
</comment>
<dbReference type="PANTHER" id="PTHR19278:SF9">
    <property type="entry name" value="URIDINE 5'-MONOPHOSPHATE SYNTHASE"/>
    <property type="match status" value="1"/>
</dbReference>
<evidence type="ECO:0000313" key="3">
    <source>
        <dbReference type="EMBL" id="OGY82408.1"/>
    </source>
</evidence>
<proteinExistence type="predicted"/>
<dbReference type="AlphaFoldDB" id="A0A1G2AZS7"/>
<sequence length="222" mass="25295">MTPKERLIHVIATTPGVMKIGPVYTTSGLVVPVIPDLRKLYSLPKALKLITSLLVKDAKKFNIKLLAGIETAGIPLVGAMSVVSGIPMVYVRKKPHTGWNQSIIEGLFAPKARTALVDDALTISKQKTYFIQKLKNVLRIKAILVIWDSSYPARFRVPIAKYRVTVKALVSKYEVMNYMKEKKLMRDDTYQVMRAQTENPMHWHREAKNWKLLLKIRRRGTL</sequence>
<name>A0A1G2AZS7_9BACT</name>
<accession>A0A1G2AZS7</accession>
<dbReference type="Proteomes" id="UP000179164">
    <property type="component" value="Unassembled WGS sequence"/>
</dbReference>
<protein>
    <recommendedName>
        <fullName evidence="5">Phosphoribosyltransferase domain-containing protein</fullName>
    </recommendedName>
</protein>
<dbReference type="CDD" id="cd06223">
    <property type="entry name" value="PRTases_typeI"/>
    <property type="match status" value="1"/>
</dbReference>
<dbReference type="GO" id="GO:0004588">
    <property type="term" value="F:orotate phosphoribosyltransferase activity"/>
    <property type="evidence" value="ECO:0007669"/>
    <property type="project" value="TreeGrafter"/>
</dbReference>
<keyword evidence="2" id="KW-0665">Pyrimidine biosynthesis</keyword>
<evidence type="ECO:0000256" key="2">
    <source>
        <dbReference type="ARBA" id="ARBA00022975"/>
    </source>
</evidence>
<dbReference type="STRING" id="1798543.A2898_05220"/>
<reference evidence="3 4" key="1">
    <citation type="journal article" date="2016" name="Nat. Commun.">
        <title>Thousands of microbial genomes shed light on interconnected biogeochemical processes in an aquifer system.</title>
        <authorList>
            <person name="Anantharaman K."/>
            <person name="Brown C.T."/>
            <person name="Hug L.A."/>
            <person name="Sharon I."/>
            <person name="Castelle C.J."/>
            <person name="Probst A.J."/>
            <person name="Thomas B.C."/>
            <person name="Singh A."/>
            <person name="Wilkins M.J."/>
            <person name="Karaoz U."/>
            <person name="Brodie E.L."/>
            <person name="Williams K.H."/>
            <person name="Hubbard S.S."/>
            <person name="Banfield J.F."/>
        </authorList>
    </citation>
    <scope>NUCLEOTIDE SEQUENCE [LARGE SCALE GENOMIC DNA]</scope>
</reference>
<dbReference type="GO" id="GO:0006222">
    <property type="term" value="P:UMP biosynthetic process"/>
    <property type="evidence" value="ECO:0007669"/>
    <property type="project" value="TreeGrafter"/>
</dbReference>
<dbReference type="GO" id="GO:0019856">
    <property type="term" value="P:pyrimidine nucleobase biosynthetic process"/>
    <property type="evidence" value="ECO:0007669"/>
    <property type="project" value="TreeGrafter"/>
</dbReference>
<dbReference type="InterPro" id="IPR000836">
    <property type="entry name" value="PRTase_dom"/>
</dbReference>
<comment type="pathway">
    <text evidence="1">Pyrimidine metabolism; UMP biosynthesis via de novo pathway.</text>
</comment>
<organism evidence="3 4">
    <name type="scientific">Candidatus Kerfeldbacteria bacterium RIFCSPLOWO2_01_FULL_48_11</name>
    <dbReference type="NCBI Taxonomy" id="1798543"/>
    <lineage>
        <taxon>Bacteria</taxon>
        <taxon>Candidatus Kerfeldiibacteriota</taxon>
    </lineage>
</organism>
<dbReference type="InterPro" id="IPR029057">
    <property type="entry name" value="PRTase-like"/>
</dbReference>
<evidence type="ECO:0008006" key="5">
    <source>
        <dbReference type="Google" id="ProtNLM"/>
    </source>
</evidence>
<evidence type="ECO:0000256" key="1">
    <source>
        <dbReference type="ARBA" id="ARBA00004725"/>
    </source>
</evidence>
<gene>
    <name evidence="3" type="ORF">A2898_05220</name>
</gene>
<dbReference type="EMBL" id="MHKE01000020">
    <property type="protein sequence ID" value="OGY82408.1"/>
    <property type="molecule type" value="Genomic_DNA"/>
</dbReference>
<dbReference type="SUPFAM" id="SSF53271">
    <property type="entry name" value="PRTase-like"/>
    <property type="match status" value="1"/>
</dbReference>